<dbReference type="Proteomes" id="UP000298173">
    <property type="component" value="Unassembled WGS sequence"/>
</dbReference>
<dbReference type="SUPFAM" id="SSF51569">
    <property type="entry name" value="Aldolase"/>
    <property type="match status" value="1"/>
</dbReference>
<evidence type="ECO:0000256" key="2">
    <source>
        <dbReference type="ARBA" id="ARBA00006906"/>
    </source>
</evidence>
<name>A0A4R8V634_9MICO</name>
<gene>
    <name evidence="6" type="ORF">E3O06_01715</name>
</gene>
<dbReference type="RefSeq" id="WP_134501312.1">
    <property type="nucleotide sequence ID" value="NZ_SOEY01000005.1"/>
</dbReference>
<evidence type="ECO:0000256" key="5">
    <source>
        <dbReference type="ARBA" id="ARBA00023277"/>
    </source>
</evidence>
<comment type="caution">
    <text evidence="6">The sequence shown here is derived from an EMBL/GenBank/DDBJ whole genome shotgun (WGS) entry which is preliminary data.</text>
</comment>
<evidence type="ECO:0000313" key="7">
    <source>
        <dbReference type="Proteomes" id="UP000298173"/>
    </source>
</evidence>
<dbReference type="InterPro" id="IPR000887">
    <property type="entry name" value="Aldlse_KDPG_KHG"/>
</dbReference>
<comment type="pathway">
    <text evidence="1">Carbohydrate acid metabolism.</text>
</comment>
<proteinExistence type="inferred from homology"/>
<reference evidence="6 7" key="1">
    <citation type="submission" date="2019-03" db="EMBL/GenBank/DDBJ databases">
        <title>Genomics of glacier-inhabiting Cryobacterium strains.</title>
        <authorList>
            <person name="Liu Q."/>
            <person name="Xin Y.-H."/>
        </authorList>
    </citation>
    <scope>NUCLEOTIDE SEQUENCE [LARGE SCALE GENOMIC DNA]</scope>
    <source>
        <strain evidence="6 7">HLT2-23</strain>
    </source>
</reference>
<dbReference type="PANTHER" id="PTHR30246">
    <property type="entry name" value="2-KETO-3-DEOXY-6-PHOSPHOGLUCONATE ALDOLASE"/>
    <property type="match status" value="1"/>
</dbReference>
<keyword evidence="4" id="KW-0456">Lyase</keyword>
<accession>A0A4R8V634</accession>
<keyword evidence="7" id="KW-1185">Reference proteome</keyword>
<evidence type="ECO:0000313" key="6">
    <source>
        <dbReference type="EMBL" id="TFB76679.1"/>
    </source>
</evidence>
<keyword evidence="5" id="KW-0119">Carbohydrate metabolism</keyword>
<dbReference type="NCBIfam" id="TIGR01182">
    <property type="entry name" value="eda"/>
    <property type="match status" value="1"/>
</dbReference>
<dbReference type="Gene3D" id="3.20.20.70">
    <property type="entry name" value="Aldolase class I"/>
    <property type="match status" value="1"/>
</dbReference>
<comment type="similarity">
    <text evidence="2">Belongs to the KHG/KDPG aldolase family.</text>
</comment>
<dbReference type="AlphaFoldDB" id="A0A4R8V634"/>
<dbReference type="Pfam" id="PF01081">
    <property type="entry name" value="Aldolase"/>
    <property type="match status" value="1"/>
</dbReference>
<evidence type="ECO:0000256" key="3">
    <source>
        <dbReference type="ARBA" id="ARBA00011233"/>
    </source>
</evidence>
<evidence type="ECO:0000256" key="1">
    <source>
        <dbReference type="ARBA" id="ARBA00004761"/>
    </source>
</evidence>
<dbReference type="EMBL" id="SOEY01000005">
    <property type="protein sequence ID" value="TFB76679.1"/>
    <property type="molecule type" value="Genomic_DNA"/>
</dbReference>
<dbReference type="InterPro" id="IPR013785">
    <property type="entry name" value="Aldolase_TIM"/>
</dbReference>
<comment type="subunit">
    <text evidence="3">Homotrimer.</text>
</comment>
<dbReference type="OrthoDB" id="9805177at2"/>
<evidence type="ECO:0000256" key="4">
    <source>
        <dbReference type="ARBA" id="ARBA00023239"/>
    </source>
</evidence>
<dbReference type="CDD" id="cd00452">
    <property type="entry name" value="KDPG_aldolase"/>
    <property type="match status" value="1"/>
</dbReference>
<sequence>MPHPDRLLELREAGIVAVLRAPNTEAALRAVDALIAGGITAIEVTYSTPEPARVIREIIRNHGDAVYIGAGTIVHPGQAREVAEAGARFLVSPGTAPSLAAEMIATGGVVMLGAMTPSEVMLATSLGADAIKIFPASLGGPAYLGSLRGPFPEVPLMPTGGVTAANISQWFAAGAIAVGAGSDLCSPTAMAEGDWDRIEATARSFSSALAEARGR</sequence>
<protein>
    <submittedName>
        <fullName evidence="6">Bifunctional 4-hydroxy-2-oxoglutarate aldolase/2-dehydro-3-deoxy-phosphogluconate aldolase</fullName>
    </submittedName>
</protein>
<dbReference type="PANTHER" id="PTHR30246:SF1">
    <property type="entry name" value="2-DEHYDRO-3-DEOXY-6-PHOSPHOGALACTONATE ALDOLASE-RELATED"/>
    <property type="match status" value="1"/>
</dbReference>
<dbReference type="GO" id="GO:0016829">
    <property type="term" value="F:lyase activity"/>
    <property type="evidence" value="ECO:0007669"/>
    <property type="project" value="UniProtKB-KW"/>
</dbReference>
<organism evidence="6 7">
    <name type="scientific">Cryobacterium glaciale</name>
    <dbReference type="NCBI Taxonomy" id="1259145"/>
    <lineage>
        <taxon>Bacteria</taxon>
        <taxon>Bacillati</taxon>
        <taxon>Actinomycetota</taxon>
        <taxon>Actinomycetes</taxon>
        <taxon>Micrococcales</taxon>
        <taxon>Microbacteriaceae</taxon>
        <taxon>Cryobacterium</taxon>
    </lineage>
</organism>